<accession>A0A5P8PL66</accession>
<reference evidence="2" key="1">
    <citation type="submission" date="2019-06" db="EMBL/GenBank/DDBJ databases">
        <title>Complete genome sequence of Stenotrophomonas phage Mendera.</title>
        <authorList>
            <person name="Garza K."/>
            <person name="Newkirk H."/>
            <person name="Moreland R."/>
            <person name="Liu M."/>
            <person name="Ramsey J."/>
            <person name="Gonzalez C.F."/>
            <person name="Leavitt J."/>
        </authorList>
    </citation>
    <scope>NUCLEOTIDE SEQUENCE [LARGE SCALE GENOMIC DNA]</scope>
</reference>
<gene>
    <name evidence="1" type="ORF">CPT_Mendera_244</name>
</gene>
<name>A0A5P8PL66_9CAUD</name>
<dbReference type="EMBL" id="MN098328">
    <property type="protein sequence ID" value="QFR56770.1"/>
    <property type="molecule type" value="Genomic_DNA"/>
</dbReference>
<organism evidence="1 2">
    <name type="scientific">Stenotrophomonas phage Mendera</name>
    <dbReference type="NCBI Taxonomy" id="2650877"/>
    <lineage>
        <taxon>Viruses</taxon>
        <taxon>Duplodnaviria</taxon>
        <taxon>Heunggongvirae</taxon>
        <taxon>Uroviricota</taxon>
        <taxon>Caudoviricetes</taxon>
        <taxon>Menderavirus</taxon>
        <taxon>Menderavirus mendera</taxon>
    </lineage>
</organism>
<proteinExistence type="predicted"/>
<evidence type="ECO:0000313" key="1">
    <source>
        <dbReference type="EMBL" id="QFR56770.1"/>
    </source>
</evidence>
<dbReference type="Proteomes" id="UP000326601">
    <property type="component" value="Segment"/>
</dbReference>
<evidence type="ECO:0000313" key="2">
    <source>
        <dbReference type="Proteomes" id="UP000326601"/>
    </source>
</evidence>
<keyword evidence="2" id="KW-1185">Reference proteome</keyword>
<sequence length="43" mass="5278">MRTVYWISMKVEEGWSPWREVSYSKYMWALVQPDYATKVTEMN</sequence>
<protein>
    <submittedName>
        <fullName evidence="1">Uncharacterized protein</fullName>
    </submittedName>
</protein>